<feature type="transmembrane region" description="Helical" evidence="10">
    <location>
        <begin position="106"/>
        <end position="127"/>
    </location>
</feature>
<evidence type="ECO:0000256" key="2">
    <source>
        <dbReference type="ARBA" id="ARBA00007935"/>
    </source>
</evidence>
<dbReference type="AlphaFoldDB" id="A0A5R8QC66"/>
<comment type="subcellular location">
    <subcellularLocation>
        <location evidence="1">Cell membrane</location>
        <topology evidence="1">Multi-pass membrane protein</topology>
    </subcellularLocation>
</comment>
<keyword evidence="9 10" id="KW-0472">Membrane</keyword>
<dbReference type="PANTHER" id="PTHR30472">
    <property type="entry name" value="FERRIC ENTEROBACTIN TRANSPORT SYSTEM PERMEASE PROTEIN"/>
    <property type="match status" value="1"/>
</dbReference>
<keyword evidence="8" id="KW-0408">Iron</keyword>
<dbReference type="GO" id="GO:0033214">
    <property type="term" value="P:siderophore-iron import into cell"/>
    <property type="evidence" value="ECO:0007669"/>
    <property type="project" value="TreeGrafter"/>
</dbReference>
<keyword evidence="6 10" id="KW-0812">Transmembrane</keyword>
<dbReference type="GO" id="GO:0022857">
    <property type="term" value="F:transmembrane transporter activity"/>
    <property type="evidence" value="ECO:0007669"/>
    <property type="project" value="InterPro"/>
</dbReference>
<feature type="transmembrane region" description="Helical" evidence="10">
    <location>
        <begin position="219"/>
        <end position="252"/>
    </location>
</feature>
<keyword evidence="3" id="KW-0813">Transport</keyword>
<evidence type="ECO:0000256" key="4">
    <source>
        <dbReference type="ARBA" id="ARBA00022475"/>
    </source>
</evidence>
<proteinExistence type="inferred from homology"/>
<feature type="transmembrane region" description="Helical" evidence="10">
    <location>
        <begin position="291"/>
        <end position="310"/>
    </location>
</feature>
<dbReference type="FunFam" id="1.10.3470.10:FF:000004">
    <property type="entry name" value="Iron compound ABC transporter, permease"/>
    <property type="match status" value="1"/>
</dbReference>
<feature type="transmembrane region" description="Helical" evidence="10">
    <location>
        <begin position="181"/>
        <end position="199"/>
    </location>
</feature>
<reference evidence="11 12" key="1">
    <citation type="submission" date="2019-05" db="EMBL/GenBank/DDBJ databases">
        <title>Culicoidintestinum kansasii gen. nov., sp. nov. from the gastrointestinal tract of the biting midge, Culicoides sonorensis.</title>
        <authorList>
            <person name="Neupane S."/>
            <person name="Ghosh A."/>
            <person name="Gunther S."/>
            <person name="Martin K."/>
            <person name="Zurek L."/>
        </authorList>
    </citation>
    <scope>NUCLEOTIDE SEQUENCE [LARGE SCALE GENOMIC DNA]</scope>
    <source>
        <strain evidence="11 12">CS-1</strain>
    </source>
</reference>
<evidence type="ECO:0000256" key="7">
    <source>
        <dbReference type="ARBA" id="ARBA00022989"/>
    </source>
</evidence>
<keyword evidence="4" id="KW-1003">Cell membrane</keyword>
<feature type="transmembrane region" description="Helical" evidence="10">
    <location>
        <begin position="45"/>
        <end position="66"/>
    </location>
</feature>
<protein>
    <submittedName>
        <fullName evidence="11">ABC transporter permease</fullName>
    </submittedName>
</protein>
<sequence length="317" mass="34832">MKKRYLIATLVVLSVISLAIGVRSVSLVDIFYGNNEVLDILWLSRIPRLASIIFAGFAMSISGLIMQQLARNKFVSPTTATTLDAAKLGILFALVLFPTSNSITKMLVVFVFSLISTMLFLGLLNHIKFKNAIFIPLLGLMLGGIIDSVTTFFAYQFNLIQGINTWLQGDFSMVIKGNYELLFITIPLVILAFLYAHRFTLAGMGEDFATNLGLKYNQIIVIGLVIVALLSSVVVITVGVIPFLGLIIPNIVSIYRGDNIRNSLWETALLGAIFLLACDILGRVIIFPYEISIGMMVGVIGTAVFLFLLVRRKPNEA</sequence>
<dbReference type="InParanoid" id="A0A5R8QC66"/>
<evidence type="ECO:0000256" key="5">
    <source>
        <dbReference type="ARBA" id="ARBA00022496"/>
    </source>
</evidence>
<feature type="transmembrane region" description="Helical" evidence="10">
    <location>
        <begin position="133"/>
        <end position="160"/>
    </location>
</feature>
<evidence type="ECO:0000256" key="1">
    <source>
        <dbReference type="ARBA" id="ARBA00004651"/>
    </source>
</evidence>
<evidence type="ECO:0000313" key="12">
    <source>
        <dbReference type="Proteomes" id="UP000306912"/>
    </source>
</evidence>
<keyword evidence="5" id="KW-0410">Iron transport</keyword>
<evidence type="ECO:0000256" key="3">
    <source>
        <dbReference type="ARBA" id="ARBA00022448"/>
    </source>
</evidence>
<dbReference type="InterPro" id="IPR037294">
    <property type="entry name" value="ABC_BtuC-like"/>
</dbReference>
<keyword evidence="5" id="KW-0406">Ion transport</keyword>
<keyword evidence="7 10" id="KW-1133">Transmembrane helix</keyword>
<gene>
    <name evidence="11" type="ORF">FEZ08_07045</name>
</gene>
<dbReference type="OrthoDB" id="9811975at2"/>
<evidence type="ECO:0000256" key="9">
    <source>
        <dbReference type="ARBA" id="ARBA00023136"/>
    </source>
</evidence>
<keyword evidence="12" id="KW-1185">Reference proteome</keyword>
<evidence type="ECO:0000256" key="10">
    <source>
        <dbReference type="SAM" id="Phobius"/>
    </source>
</evidence>
<comment type="similarity">
    <text evidence="2">Belongs to the binding-protein-dependent transport system permease family. FecCD subfamily.</text>
</comment>
<dbReference type="SUPFAM" id="SSF81345">
    <property type="entry name" value="ABC transporter involved in vitamin B12 uptake, BtuC"/>
    <property type="match status" value="1"/>
</dbReference>
<accession>A0A5R8QC66</accession>
<dbReference type="Pfam" id="PF01032">
    <property type="entry name" value="FecCD"/>
    <property type="match status" value="1"/>
</dbReference>
<dbReference type="GO" id="GO:0005886">
    <property type="term" value="C:plasma membrane"/>
    <property type="evidence" value="ECO:0007669"/>
    <property type="project" value="UniProtKB-SubCell"/>
</dbReference>
<dbReference type="CDD" id="cd06550">
    <property type="entry name" value="TM_ABC_iron-siderophores_like"/>
    <property type="match status" value="1"/>
</dbReference>
<dbReference type="FunCoup" id="A0A5R8QC66">
    <property type="interactions" value="4"/>
</dbReference>
<dbReference type="RefSeq" id="WP_138191019.1">
    <property type="nucleotide sequence ID" value="NZ_VBWP01000005.1"/>
</dbReference>
<dbReference type="EMBL" id="VBWP01000005">
    <property type="protein sequence ID" value="TLG73880.1"/>
    <property type="molecule type" value="Genomic_DNA"/>
</dbReference>
<evidence type="ECO:0000256" key="8">
    <source>
        <dbReference type="ARBA" id="ARBA00023004"/>
    </source>
</evidence>
<organism evidence="11 12">
    <name type="scientific">Culicoidibacter larvae</name>
    <dbReference type="NCBI Taxonomy" id="2579976"/>
    <lineage>
        <taxon>Bacteria</taxon>
        <taxon>Bacillati</taxon>
        <taxon>Bacillota</taxon>
        <taxon>Culicoidibacteria</taxon>
        <taxon>Culicoidibacterales</taxon>
        <taxon>Culicoidibacteraceae</taxon>
        <taxon>Culicoidibacter</taxon>
    </lineage>
</organism>
<evidence type="ECO:0000256" key="6">
    <source>
        <dbReference type="ARBA" id="ARBA00022692"/>
    </source>
</evidence>
<comment type="caution">
    <text evidence="11">The sequence shown here is derived from an EMBL/GenBank/DDBJ whole genome shotgun (WGS) entry which is preliminary data.</text>
</comment>
<name>A0A5R8QC66_9FIRM</name>
<feature type="transmembrane region" description="Helical" evidence="10">
    <location>
        <begin position="264"/>
        <end position="285"/>
    </location>
</feature>
<dbReference type="PANTHER" id="PTHR30472:SF27">
    <property type="entry name" value="PETROBACTIN IMPORT SYSTEM PERMEASE PROTEIN YCLN"/>
    <property type="match status" value="1"/>
</dbReference>
<evidence type="ECO:0000313" key="11">
    <source>
        <dbReference type="EMBL" id="TLG73880.1"/>
    </source>
</evidence>
<dbReference type="InterPro" id="IPR000522">
    <property type="entry name" value="ABC_transptr_permease_BtuC"/>
</dbReference>
<dbReference type="Proteomes" id="UP000306912">
    <property type="component" value="Unassembled WGS sequence"/>
</dbReference>
<dbReference type="Gene3D" id="1.10.3470.10">
    <property type="entry name" value="ABC transporter involved in vitamin B12 uptake, BtuC"/>
    <property type="match status" value="1"/>
</dbReference>